<organism evidence="2 3">
    <name type="scientific">Actinophytocola xinjiangensis</name>
    <dbReference type="NCBI Taxonomy" id="485602"/>
    <lineage>
        <taxon>Bacteria</taxon>
        <taxon>Bacillati</taxon>
        <taxon>Actinomycetota</taxon>
        <taxon>Actinomycetes</taxon>
        <taxon>Pseudonocardiales</taxon>
        <taxon>Pseudonocardiaceae</taxon>
    </lineage>
</organism>
<dbReference type="InterPro" id="IPR007278">
    <property type="entry name" value="DUF397"/>
</dbReference>
<comment type="caution">
    <text evidence="2">The sequence shown here is derived from an EMBL/GenBank/DDBJ whole genome shotgun (WGS) entry which is preliminary data.</text>
</comment>
<sequence length="61" mass="6539">MTNVPNAAWRKSALSSGNGQCVEIANDGHHAAARDSKNPLGPILILAPTTLRTFLHHLRTP</sequence>
<evidence type="ECO:0000313" key="2">
    <source>
        <dbReference type="EMBL" id="OLF06169.1"/>
    </source>
</evidence>
<accession>A0A7Z1AUK5</accession>
<dbReference type="OrthoDB" id="3430276at2"/>
<feature type="domain" description="DUF397" evidence="1">
    <location>
        <begin position="7"/>
        <end position="59"/>
    </location>
</feature>
<reference evidence="2 3" key="1">
    <citation type="submission" date="2016-12" db="EMBL/GenBank/DDBJ databases">
        <title>The draft genome sequence of Actinophytocola xinjiangensis.</title>
        <authorList>
            <person name="Wang W."/>
            <person name="Yuan L."/>
        </authorList>
    </citation>
    <scope>NUCLEOTIDE SEQUENCE [LARGE SCALE GENOMIC DNA]</scope>
    <source>
        <strain evidence="2 3">CGMCC 4.4663</strain>
    </source>
</reference>
<name>A0A7Z1AUK5_9PSEU</name>
<dbReference type="RefSeq" id="WP_075136978.1">
    <property type="nucleotide sequence ID" value="NZ_MSIF01000023.1"/>
</dbReference>
<keyword evidence="3" id="KW-1185">Reference proteome</keyword>
<gene>
    <name evidence="2" type="ORF">BLA60_33085</name>
</gene>
<dbReference type="AlphaFoldDB" id="A0A7Z1AUK5"/>
<evidence type="ECO:0000313" key="3">
    <source>
        <dbReference type="Proteomes" id="UP000185696"/>
    </source>
</evidence>
<dbReference type="Proteomes" id="UP000185696">
    <property type="component" value="Unassembled WGS sequence"/>
</dbReference>
<protein>
    <recommendedName>
        <fullName evidence="1">DUF397 domain-containing protein</fullName>
    </recommendedName>
</protein>
<evidence type="ECO:0000259" key="1">
    <source>
        <dbReference type="Pfam" id="PF04149"/>
    </source>
</evidence>
<dbReference type="Pfam" id="PF04149">
    <property type="entry name" value="DUF397"/>
    <property type="match status" value="1"/>
</dbReference>
<proteinExistence type="predicted"/>
<dbReference type="EMBL" id="MSIF01000023">
    <property type="protein sequence ID" value="OLF06169.1"/>
    <property type="molecule type" value="Genomic_DNA"/>
</dbReference>